<evidence type="ECO:0000313" key="2">
    <source>
        <dbReference type="Proteomes" id="UP001060215"/>
    </source>
</evidence>
<proteinExistence type="predicted"/>
<evidence type="ECO:0000313" key="1">
    <source>
        <dbReference type="EMBL" id="KAI7985619.1"/>
    </source>
</evidence>
<gene>
    <name evidence="1" type="ORF">LOK49_LG14G00710</name>
</gene>
<dbReference type="EMBL" id="CM045772">
    <property type="protein sequence ID" value="KAI7985619.1"/>
    <property type="molecule type" value="Genomic_DNA"/>
</dbReference>
<protein>
    <submittedName>
        <fullName evidence="1">Pectinesterase/pectinesterase inhibitor 26</fullName>
    </submittedName>
</protein>
<keyword evidence="2" id="KW-1185">Reference proteome</keyword>
<sequence>MDTINLIKGYGKVSNPSEDQSPPPALKPTKKPLIAAVISLIILLTVIIGAMIGLLIIHESTTESPESSSSSSSSFSNNNAVESIKAVCSVTQHPNSCFSSISSFDNHSPCRLPKADPELILNLSLRVAAKELTDLNSLPKTLISKSNDARSVSALKDCVSLFDDALSQLNKSIELMDVGPGEKVLTEAKIGDMKTWVSAAMTNQDTCLDGLDEMGSTVGDEVRGKVQNSKEYMSNSLAILANIQAVLDKFHLAMH</sequence>
<reference evidence="1 2" key="1">
    <citation type="journal article" date="2022" name="Plant J.">
        <title>Chromosome-level genome of Camellia lanceoleosa provides a valuable resource for understanding genome evolution and self-incompatibility.</title>
        <authorList>
            <person name="Gong W."/>
            <person name="Xiao S."/>
            <person name="Wang L."/>
            <person name="Liao Z."/>
            <person name="Chang Y."/>
            <person name="Mo W."/>
            <person name="Hu G."/>
            <person name="Li W."/>
            <person name="Zhao G."/>
            <person name="Zhu H."/>
            <person name="Hu X."/>
            <person name="Ji K."/>
            <person name="Xiang X."/>
            <person name="Song Q."/>
            <person name="Yuan D."/>
            <person name="Jin S."/>
            <person name="Zhang L."/>
        </authorList>
    </citation>
    <scope>NUCLEOTIDE SEQUENCE [LARGE SCALE GENOMIC DNA]</scope>
    <source>
        <strain evidence="1">SQ_2022a</strain>
    </source>
</reference>
<dbReference type="Proteomes" id="UP001060215">
    <property type="component" value="Chromosome 15"/>
</dbReference>
<accession>A0ACC0FAV8</accession>
<name>A0ACC0FAV8_9ERIC</name>
<organism evidence="1 2">
    <name type="scientific">Camellia lanceoleosa</name>
    <dbReference type="NCBI Taxonomy" id="1840588"/>
    <lineage>
        <taxon>Eukaryota</taxon>
        <taxon>Viridiplantae</taxon>
        <taxon>Streptophyta</taxon>
        <taxon>Embryophyta</taxon>
        <taxon>Tracheophyta</taxon>
        <taxon>Spermatophyta</taxon>
        <taxon>Magnoliopsida</taxon>
        <taxon>eudicotyledons</taxon>
        <taxon>Gunneridae</taxon>
        <taxon>Pentapetalae</taxon>
        <taxon>asterids</taxon>
        <taxon>Ericales</taxon>
        <taxon>Theaceae</taxon>
        <taxon>Camellia</taxon>
    </lineage>
</organism>
<comment type="caution">
    <text evidence="1">The sequence shown here is derived from an EMBL/GenBank/DDBJ whole genome shotgun (WGS) entry which is preliminary data.</text>
</comment>